<dbReference type="EMBL" id="JBEYXV010000017">
    <property type="protein sequence ID" value="MEU6824948.1"/>
    <property type="molecule type" value="Genomic_DNA"/>
</dbReference>
<feature type="region of interest" description="Disordered" evidence="1">
    <location>
        <begin position="1"/>
        <end position="20"/>
    </location>
</feature>
<organism evidence="3 4">
    <name type="scientific">Streptomyces atriruber</name>
    <dbReference type="NCBI Taxonomy" id="545121"/>
    <lineage>
        <taxon>Bacteria</taxon>
        <taxon>Bacillati</taxon>
        <taxon>Actinomycetota</taxon>
        <taxon>Actinomycetes</taxon>
        <taxon>Kitasatosporales</taxon>
        <taxon>Streptomycetaceae</taxon>
        <taxon>Streptomyces</taxon>
    </lineage>
</organism>
<comment type="caution">
    <text evidence="3">The sequence shown here is derived from an EMBL/GenBank/DDBJ whole genome shotgun (WGS) entry which is preliminary data.</text>
</comment>
<evidence type="ECO:0000313" key="4">
    <source>
        <dbReference type="Proteomes" id="UP001551176"/>
    </source>
</evidence>
<gene>
    <name evidence="3" type="ORF">ABZ921_30330</name>
</gene>
<evidence type="ECO:0000256" key="2">
    <source>
        <dbReference type="SAM" id="Phobius"/>
    </source>
</evidence>
<reference evidence="3 4" key="1">
    <citation type="submission" date="2024-06" db="EMBL/GenBank/DDBJ databases">
        <title>The Natural Products Discovery Center: Release of the First 8490 Sequenced Strains for Exploring Actinobacteria Biosynthetic Diversity.</title>
        <authorList>
            <person name="Kalkreuter E."/>
            <person name="Kautsar S.A."/>
            <person name="Yang D."/>
            <person name="Bader C.D."/>
            <person name="Teijaro C.N."/>
            <person name="Fluegel L."/>
            <person name="Davis C.M."/>
            <person name="Simpson J.R."/>
            <person name="Lauterbach L."/>
            <person name="Steele A.D."/>
            <person name="Gui C."/>
            <person name="Meng S."/>
            <person name="Li G."/>
            <person name="Viehrig K."/>
            <person name="Ye F."/>
            <person name="Su P."/>
            <person name="Kiefer A.F."/>
            <person name="Nichols A."/>
            <person name="Cepeda A.J."/>
            <person name="Yan W."/>
            <person name="Fan B."/>
            <person name="Jiang Y."/>
            <person name="Adhikari A."/>
            <person name="Zheng C.-J."/>
            <person name="Schuster L."/>
            <person name="Cowan T.M."/>
            <person name="Smanski M.J."/>
            <person name="Chevrette M.G."/>
            <person name="De Carvalho L.P.S."/>
            <person name="Shen B."/>
        </authorList>
    </citation>
    <scope>NUCLEOTIDE SEQUENCE [LARGE SCALE GENOMIC DNA]</scope>
    <source>
        <strain evidence="3 4">NPDC046838</strain>
    </source>
</reference>
<dbReference type="RefSeq" id="WP_359354755.1">
    <property type="nucleotide sequence ID" value="NZ_JBEYXV010000017.1"/>
</dbReference>
<protein>
    <recommendedName>
        <fullName evidence="5">Integral membrane protein</fullName>
    </recommendedName>
</protein>
<keyword evidence="2" id="KW-0472">Membrane</keyword>
<evidence type="ECO:0000313" key="3">
    <source>
        <dbReference type="EMBL" id="MEU6824948.1"/>
    </source>
</evidence>
<keyword evidence="2" id="KW-0812">Transmembrane</keyword>
<feature type="transmembrane region" description="Helical" evidence="2">
    <location>
        <begin position="218"/>
        <end position="238"/>
    </location>
</feature>
<name>A0ABV3BV97_9ACTN</name>
<accession>A0ABV3BV97</accession>
<feature type="compositionally biased region" description="Polar residues" evidence="1">
    <location>
        <begin position="359"/>
        <end position="372"/>
    </location>
</feature>
<feature type="transmembrane region" description="Helical" evidence="2">
    <location>
        <begin position="40"/>
        <end position="63"/>
    </location>
</feature>
<sequence>MDLEKRPDGQVGQPVTPAHPAAPAQAEGCLAVAIRIPVRIVVLLLVVPVRLVWDALAVCGQFLYRNALRPVGRGIGAVLTWLGKAVFVWPWVALWRYVLVPVGKALGRLGRMLFVVPLAWLYARVLTPIGHGIAWLGRVLLVIPAAWLYAHVLRPLGHGLGVALVWLGKAVFVWPWVGLWRYVVVPVGIGIAWLVRTLVVVPVVWLYEAVLTPLGHGVATLFRWIFVVPVVALWRWVLAPVGRAIAVVAREIGDAFGHAWRIAGHISLVVGRFLGTLLRWIFVEPVRWAYRSVLTPIGHVVRDAVWRPAAAAARSVRRTTRLALTSARNSVRQARADVRRMLFGTPQPVARREPDTPETRTLGSSTTALMKD</sequence>
<feature type="region of interest" description="Disordered" evidence="1">
    <location>
        <begin position="346"/>
        <end position="372"/>
    </location>
</feature>
<feature type="transmembrane region" description="Helical" evidence="2">
    <location>
        <begin position="156"/>
        <end position="177"/>
    </location>
</feature>
<evidence type="ECO:0008006" key="5">
    <source>
        <dbReference type="Google" id="ProtNLM"/>
    </source>
</evidence>
<evidence type="ECO:0000256" key="1">
    <source>
        <dbReference type="SAM" id="MobiDB-lite"/>
    </source>
</evidence>
<keyword evidence="4" id="KW-1185">Reference proteome</keyword>
<feature type="transmembrane region" description="Helical" evidence="2">
    <location>
        <begin position="75"/>
        <end position="98"/>
    </location>
</feature>
<proteinExistence type="predicted"/>
<feature type="transmembrane region" description="Helical" evidence="2">
    <location>
        <begin position="183"/>
        <end position="206"/>
    </location>
</feature>
<keyword evidence="2" id="KW-1133">Transmembrane helix</keyword>
<dbReference type="Proteomes" id="UP001551176">
    <property type="component" value="Unassembled WGS sequence"/>
</dbReference>